<dbReference type="EMBL" id="CP158568">
    <property type="protein sequence ID" value="XBY46755.1"/>
    <property type="molecule type" value="Genomic_DNA"/>
</dbReference>
<gene>
    <name evidence="2" type="ORF">ABS361_11365</name>
</gene>
<dbReference type="RefSeq" id="WP_407051846.1">
    <property type="nucleotide sequence ID" value="NZ_CP158568.1"/>
</dbReference>
<protein>
    <submittedName>
        <fullName evidence="2">Type II toxin-antitoxin system VapC family toxin</fullName>
    </submittedName>
</protein>
<name>A0AAU7XI40_9HYPH</name>
<dbReference type="KEGG" id="mflg:ABS361_11365"/>
<dbReference type="Gene3D" id="3.40.50.1010">
    <property type="entry name" value="5'-nuclease"/>
    <property type="match status" value="1"/>
</dbReference>
<dbReference type="PANTHER" id="PTHR36173">
    <property type="entry name" value="RIBONUCLEASE VAPC16-RELATED"/>
    <property type="match status" value="1"/>
</dbReference>
<dbReference type="InterPro" id="IPR002716">
    <property type="entry name" value="PIN_dom"/>
</dbReference>
<accession>A0AAU7XI40</accession>
<evidence type="ECO:0000313" key="2">
    <source>
        <dbReference type="EMBL" id="XBY46755.1"/>
    </source>
</evidence>
<dbReference type="SUPFAM" id="SSF88723">
    <property type="entry name" value="PIN domain-like"/>
    <property type="match status" value="1"/>
</dbReference>
<sequence length="127" mass="14154">MSAVLLDTHAWAWSFNQPEALPDAAAGALARASVVYVSAVSFFEIAQKVRIGKWPEMDGRIDDLADIIREQNCKLVPLDADICLDAGRLIWSHRDPFDRMLAVTAKRFKARIISADTIFDGVAPRVW</sequence>
<dbReference type="InterPro" id="IPR041705">
    <property type="entry name" value="PIN_Sll0205"/>
</dbReference>
<dbReference type="Pfam" id="PF01850">
    <property type="entry name" value="PIN"/>
    <property type="match status" value="1"/>
</dbReference>
<dbReference type="PANTHER" id="PTHR36173:SF2">
    <property type="entry name" value="RIBONUCLEASE VAPC16"/>
    <property type="match status" value="1"/>
</dbReference>
<dbReference type="CDD" id="cd09872">
    <property type="entry name" value="PIN_Sll0205-like"/>
    <property type="match status" value="1"/>
</dbReference>
<dbReference type="InterPro" id="IPR052919">
    <property type="entry name" value="TA_system_RNase"/>
</dbReference>
<dbReference type="InterPro" id="IPR029060">
    <property type="entry name" value="PIN-like_dom_sf"/>
</dbReference>
<evidence type="ECO:0000259" key="1">
    <source>
        <dbReference type="Pfam" id="PF01850"/>
    </source>
</evidence>
<proteinExistence type="predicted"/>
<reference evidence="2" key="1">
    <citation type="submission" date="2024-06" db="EMBL/GenBank/DDBJ databases">
        <title>Methylostella associata gen. nov., sp. nov., a novel Ancalomicrobiaceae-affiliated facultatively methylotrophic bacteria that feed on methanotrophs of the genus Methylococcus.</title>
        <authorList>
            <person name="Saltykova V."/>
            <person name="Danilova O.V."/>
            <person name="Oshkin I.Y."/>
            <person name="Belova S.E."/>
            <person name="Pimenov N.V."/>
            <person name="Dedysh S.N."/>
        </authorList>
    </citation>
    <scope>NUCLEOTIDE SEQUENCE</scope>
    <source>
        <strain evidence="2">S20</strain>
    </source>
</reference>
<feature type="domain" description="PIN" evidence="1">
    <location>
        <begin position="4"/>
        <end position="123"/>
    </location>
</feature>
<organism evidence="2">
    <name type="scientific">Methyloraptor flagellatus</name>
    <dbReference type="NCBI Taxonomy" id="3162530"/>
    <lineage>
        <taxon>Bacteria</taxon>
        <taxon>Pseudomonadati</taxon>
        <taxon>Pseudomonadota</taxon>
        <taxon>Alphaproteobacteria</taxon>
        <taxon>Hyphomicrobiales</taxon>
        <taxon>Ancalomicrobiaceae</taxon>
        <taxon>Methyloraptor</taxon>
    </lineage>
</organism>
<dbReference type="AlphaFoldDB" id="A0AAU7XI40"/>